<protein>
    <submittedName>
        <fullName evidence="4">Fibronectin type III domain-containing protein</fullName>
    </submittedName>
</protein>
<dbReference type="Gene3D" id="3.80.10.10">
    <property type="entry name" value="Ribonuclease Inhibitor"/>
    <property type="match status" value="2"/>
</dbReference>
<feature type="signal peptide" evidence="2">
    <location>
        <begin position="1"/>
        <end position="25"/>
    </location>
</feature>
<dbReference type="Pfam" id="PF13306">
    <property type="entry name" value="LRR_5"/>
    <property type="match status" value="3"/>
</dbReference>
<dbReference type="InterPro" id="IPR053139">
    <property type="entry name" value="Surface_bspA-like"/>
</dbReference>
<dbReference type="EMBL" id="DXEX01000236">
    <property type="protein sequence ID" value="HIX60238.1"/>
    <property type="molecule type" value="Genomic_DNA"/>
</dbReference>
<evidence type="ECO:0000313" key="5">
    <source>
        <dbReference type="Proteomes" id="UP000886817"/>
    </source>
</evidence>
<evidence type="ECO:0000256" key="1">
    <source>
        <dbReference type="SAM" id="MobiDB-lite"/>
    </source>
</evidence>
<dbReference type="PANTHER" id="PTHR45661">
    <property type="entry name" value="SURFACE ANTIGEN"/>
    <property type="match status" value="1"/>
</dbReference>
<feature type="domain" description="Fibronectin type-III" evidence="3">
    <location>
        <begin position="753"/>
        <end position="842"/>
    </location>
</feature>
<dbReference type="SMART" id="SM00060">
    <property type="entry name" value="FN3"/>
    <property type="match status" value="3"/>
</dbReference>
<gene>
    <name evidence="4" type="ORF">IAA45_11075</name>
</gene>
<dbReference type="InterPro" id="IPR036116">
    <property type="entry name" value="FN3_sf"/>
</dbReference>
<dbReference type="Gene3D" id="2.60.40.10">
    <property type="entry name" value="Immunoglobulins"/>
    <property type="match status" value="3"/>
</dbReference>
<feature type="region of interest" description="Disordered" evidence="1">
    <location>
        <begin position="54"/>
        <end position="85"/>
    </location>
</feature>
<organism evidence="4 5">
    <name type="scientific">Candidatus Blautia gallistercoris</name>
    <dbReference type="NCBI Taxonomy" id="2838490"/>
    <lineage>
        <taxon>Bacteria</taxon>
        <taxon>Bacillati</taxon>
        <taxon>Bacillota</taxon>
        <taxon>Clostridia</taxon>
        <taxon>Lachnospirales</taxon>
        <taxon>Lachnospiraceae</taxon>
        <taxon>Blautia</taxon>
    </lineage>
</organism>
<evidence type="ECO:0000256" key="2">
    <source>
        <dbReference type="SAM" id="SignalP"/>
    </source>
</evidence>
<dbReference type="SUPFAM" id="SSF52058">
    <property type="entry name" value="L domain-like"/>
    <property type="match status" value="1"/>
</dbReference>
<dbReference type="PROSITE" id="PS50853">
    <property type="entry name" value="FN3"/>
    <property type="match status" value="1"/>
</dbReference>
<reference evidence="4" key="1">
    <citation type="journal article" date="2021" name="PeerJ">
        <title>Extensive microbial diversity within the chicken gut microbiome revealed by metagenomics and culture.</title>
        <authorList>
            <person name="Gilroy R."/>
            <person name="Ravi A."/>
            <person name="Getino M."/>
            <person name="Pursley I."/>
            <person name="Horton D.L."/>
            <person name="Alikhan N.F."/>
            <person name="Baker D."/>
            <person name="Gharbi K."/>
            <person name="Hall N."/>
            <person name="Watson M."/>
            <person name="Adriaenssens E.M."/>
            <person name="Foster-Nyarko E."/>
            <person name="Jarju S."/>
            <person name="Secka A."/>
            <person name="Antonio M."/>
            <person name="Oren A."/>
            <person name="Chaudhuri R.R."/>
            <person name="La Ragione R."/>
            <person name="Hildebrand F."/>
            <person name="Pallen M.J."/>
        </authorList>
    </citation>
    <scope>NUCLEOTIDE SEQUENCE</scope>
    <source>
        <strain evidence="4">ChiSjej1B19-8411</strain>
    </source>
</reference>
<feature type="chain" id="PRO_5039039111" evidence="2">
    <location>
        <begin position="26"/>
        <end position="842"/>
    </location>
</feature>
<dbReference type="CDD" id="cd00063">
    <property type="entry name" value="FN3"/>
    <property type="match status" value="3"/>
</dbReference>
<sequence length="842" mass="90186">MKKKCMVYLLTAVLLAGSVPAPVMAAGFETEGVMESAEEGFAAVEPEGAEVLEQEEAAEQEAITEGEEPSEESSQQAGQSVEDLQDTDGAWEKAEVTGETPEDGMEAVEGEEASLLTASGTSGTTDWTLDSSGTLVVSGTGSTADESTYNNPGALRNYVDEVRHVIIEEGVTAIGAKTFFNFQKIETIDLPDSLRTIGDEAFCQCYALEEIYIPENVKTIGWKAFSSSGNDGWGHSAMGSIIFDEDIRDLAVESQAFWSTGARTLTVAGSNITMKDDVFESSPFLTTVTIEPGLVSTGYGLFRDCGKLTGIVIPGTVKKMSSGIFSGCESLRSLVLEEGVEEVGELLCFGCSSLTSVTLPKSLKTLPGLAFSGCTSLPAITLPEGLEIIGDRAFEYCESLKTLKMPSTLKSFGTQAFLECTSMTSIELNNGLTSMGNASFHHCSALQEIVIPGTVKEIWNVFYGCTALREVTLMDGVEEVSYRAFDGCSGLSEIHFPGSLTYIGDSAFSGCVSLAEIYFEGDAPDFSGYAFTGVVADAYYPTNASGWTADVRQNYNGRITWHGYAPELRVPVLISAANTSTGIKVSWNPVSGASGYGVWRKTGNGSWSWIGRTTNTFYNNGKVTAGTEYTYTVRAYRGSFDTANKNKYDAEYWSKYDADGVTAVRLMPGKISSVTNGASSISVKWNKVTGAKGYYVYKKTGSGSYVRIATVGSSTLSYSDKDFKNGTSYTYAVRPYNGDSRGTYTGVKTYRLSRSLISSAKRAGSGKITVKWGKNVRVTGYQISYTTGSTTKTITVKGSSTVSKTLTGLGSGKSYTIKVRGYKTVSGKNYYSGWSTAKTVKA</sequence>
<comment type="caution">
    <text evidence="4">The sequence shown here is derived from an EMBL/GenBank/DDBJ whole genome shotgun (WGS) entry which is preliminary data.</text>
</comment>
<dbReference type="InterPro" id="IPR026906">
    <property type="entry name" value="LRR_5"/>
</dbReference>
<dbReference type="InterPro" id="IPR032675">
    <property type="entry name" value="LRR_dom_sf"/>
</dbReference>
<proteinExistence type="predicted"/>
<dbReference type="InterPro" id="IPR013783">
    <property type="entry name" value="Ig-like_fold"/>
</dbReference>
<dbReference type="Proteomes" id="UP000886817">
    <property type="component" value="Unassembled WGS sequence"/>
</dbReference>
<dbReference type="SUPFAM" id="SSF49265">
    <property type="entry name" value="Fibronectin type III"/>
    <property type="match status" value="2"/>
</dbReference>
<dbReference type="Pfam" id="PF00041">
    <property type="entry name" value="fn3"/>
    <property type="match status" value="1"/>
</dbReference>
<reference evidence="4" key="2">
    <citation type="submission" date="2021-04" db="EMBL/GenBank/DDBJ databases">
        <authorList>
            <person name="Gilroy R."/>
        </authorList>
    </citation>
    <scope>NUCLEOTIDE SEQUENCE</scope>
    <source>
        <strain evidence="4">ChiSjej1B19-8411</strain>
    </source>
</reference>
<evidence type="ECO:0000259" key="3">
    <source>
        <dbReference type="PROSITE" id="PS50853"/>
    </source>
</evidence>
<feature type="compositionally biased region" description="Acidic residues" evidence="1">
    <location>
        <begin position="54"/>
        <end position="71"/>
    </location>
</feature>
<feature type="compositionally biased region" description="Low complexity" evidence="1">
    <location>
        <begin position="72"/>
        <end position="82"/>
    </location>
</feature>
<dbReference type="InterPro" id="IPR003961">
    <property type="entry name" value="FN3_dom"/>
</dbReference>
<keyword evidence="2" id="KW-0732">Signal</keyword>
<dbReference type="PANTHER" id="PTHR45661:SF3">
    <property type="entry name" value="IG-LIKE DOMAIN-CONTAINING PROTEIN"/>
    <property type="match status" value="1"/>
</dbReference>
<evidence type="ECO:0000313" key="4">
    <source>
        <dbReference type="EMBL" id="HIX60238.1"/>
    </source>
</evidence>
<name>A0A9D1WJT1_9FIRM</name>
<dbReference type="AlphaFoldDB" id="A0A9D1WJT1"/>
<accession>A0A9D1WJT1</accession>